<evidence type="ECO:0000259" key="3">
    <source>
        <dbReference type="Pfam" id="PF01520"/>
    </source>
</evidence>
<proteinExistence type="predicted"/>
<dbReference type="GO" id="GO:0008745">
    <property type="term" value="F:N-acetylmuramoyl-L-alanine amidase activity"/>
    <property type="evidence" value="ECO:0007669"/>
    <property type="project" value="UniProtKB-EC"/>
</dbReference>
<keyword evidence="1 4" id="KW-0378">Hydrolase</keyword>
<dbReference type="InterPro" id="IPR050695">
    <property type="entry name" value="N-acetylmuramoyl_amidase_3"/>
</dbReference>
<comment type="caution">
    <text evidence="5">The sequence shown here is derived from an EMBL/GenBank/DDBJ whole genome shotgun (WGS) entry which is preliminary data.</text>
</comment>
<evidence type="ECO:0000313" key="6">
    <source>
        <dbReference type="Proteomes" id="UP000247612"/>
    </source>
</evidence>
<dbReference type="GO" id="GO:0030288">
    <property type="term" value="C:outer membrane-bounded periplasmic space"/>
    <property type="evidence" value="ECO:0007669"/>
    <property type="project" value="TreeGrafter"/>
</dbReference>
<dbReference type="GO" id="GO:0009253">
    <property type="term" value="P:peptidoglycan catabolic process"/>
    <property type="evidence" value="ECO:0007669"/>
    <property type="project" value="InterPro"/>
</dbReference>
<dbReference type="PANTHER" id="PTHR30404">
    <property type="entry name" value="N-ACETYLMURAMOYL-L-ALANINE AMIDASE"/>
    <property type="match status" value="1"/>
</dbReference>
<evidence type="ECO:0000313" key="4">
    <source>
        <dbReference type="EMBL" id="MDY5168444.1"/>
    </source>
</evidence>
<dbReference type="Pfam" id="PF01520">
    <property type="entry name" value="Amidase_3"/>
    <property type="match status" value="1"/>
</dbReference>
<evidence type="ECO:0000256" key="2">
    <source>
        <dbReference type="SAM" id="Phobius"/>
    </source>
</evidence>
<name>A0A318KJD8_9FIRM</name>
<dbReference type="GeneID" id="94440772"/>
<feature type="domain" description="MurNAc-LAA" evidence="3">
    <location>
        <begin position="204"/>
        <end position="327"/>
    </location>
</feature>
<dbReference type="InterPro" id="IPR002508">
    <property type="entry name" value="MurNAc-LAA_cat"/>
</dbReference>
<sequence length="435" mass="48946">MSYVPKKKLKVKWKVAVPFFTLIILVVYLVFNLLISPDKGNDNGYTICGFTPSKTASFINKTFENQYEISDYFYYGETLNLLKQPYDVLTADEMVGKTLKLVDICTGKELMFSLENKADHQLNLAEVENGFYEVYLVYNLSDQRIVMKEPLKDVFHTVTRNNASKKVELIADKGILNDEETLLDQNYMFINVTSDTVQHDSVDIMLDPAGGNDDYGMGVDWGYDANGLNENDEMYAAALALKEKLEGYGFTVGITKDSIKQEINTYGLNGRLYKAYEKNAKYYINLQFNSSSYNYLNGMEVYYSNYASSTLANQLLFDMKKNIDLDGSSLYTSGTSVDGVVPPVLAEGDDGRAVYDSILQIREAGGVATQAGMISERSRTENSFATANKHGMQAVVIKYLYISNDEDAEFWKTNFDKIISETANSIASYLKVTKE</sequence>
<dbReference type="EMBL" id="JALDAW010000013">
    <property type="protein sequence ID" value="MDY5168444.1"/>
    <property type="molecule type" value="Genomic_DNA"/>
</dbReference>
<dbReference type="OrthoDB" id="1769210at2"/>
<keyword evidence="6" id="KW-1185">Reference proteome</keyword>
<keyword evidence="2" id="KW-0812">Transmembrane</keyword>
<organism evidence="5 6">
    <name type="scientific">Dielma fastidiosa</name>
    <dbReference type="NCBI Taxonomy" id="1034346"/>
    <lineage>
        <taxon>Bacteria</taxon>
        <taxon>Bacillati</taxon>
        <taxon>Bacillota</taxon>
        <taxon>Erysipelotrichia</taxon>
        <taxon>Erysipelotrichales</taxon>
        <taxon>Erysipelotrichaceae</taxon>
        <taxon>Dielma</taxon>
    </lineage>
</organism>
<dbReference type="Proteomes" id="UP001276902">
    <property type="component" value="Unassembled WGS sequence"/>
</dbReference>
<dbReference type="Gene3D" id="3.40.630.40">
    <property type="entry name" value="Zn-dependent exopeptidases"/>
    <property type="match status" value="1"/>
</dbReference>
<reference evidence="4" key="2">
    <citation type="submission" date="2022-03" db="EMBL/GenBank/DDBJ databases">
        <title>First case of bacteraemia caused by Dielma fastidiosa in a patient hospitalised with diverticulitis.</title>
        <authorList>
            <person name="Forman-Ankjaer B."/>
            <person name="Hvid-Jensen F."/>
            <person name="Kobel C.M."/>
            <person name="Greve T."/>
        </authorList>
    </citation>
    <scope>NUCLEOTIDE SEQUENCE</scope>
    <source>
        <strain evidence="4">AUH_DF_2021</strain>
    </source>
</reference>
<dbReference type="RefSeq" id="WP_022938152.1">
    <property type="nucleotide sequence ID" value="NZ_BAABZA010000013.1"/>
</dbReference>
<feature type="transmembrane region" description="Helical" evidence="2">
    <location>
        <begin position="15"/>
        <end position="35"/>
    </location>
</feature>
<gene>
    <name evidence="5" type="ORF">DES51_11462</name>
    <name evidence="4" type="ORF">MQE39_09995</name>
</gene>
<accession>A0A318KJD8</accession>
<dbReference type="AlphaFoldDB" id="A0A318KJD8"/>
<reference evidence="5 6" key="1">
    <citation type="submission" date="2018-05" db="EMBL/GenBank/DDBJ databases">
        <title>Genomic Encyclopedia of Type Strains, Phase IV (KMG-IV): sequencing the most valuable type-strain genomes for metagenomic binning, comparative biology and taxonomic classification.</title>
        <authorList>
            <person name="Goeker M."/>
        </authorList>
    </citation>
    <scope>NUCLEOTIDE SEQUENCE [LARGE SCALE GENOMIC DNA]</scope>
    <source>
        <strain evidence="5 6">JC118</strain>
    </source>
</reference>
<keyword evidence="2" id="KW-1133">Transmembrane helix</keyword>
<evidence type="ECO:0000313" key="5">
    <source>
        <dbReference type="EMBL" id="PXX76207.1"/>
    </source>
</evidence>
<keyword evidence="2" id="KW-0472">Membrane</keyword>
<dbReference type="SUPFAM" id="SSF53187">
    <property type="entry name" value="Zn-dependent exopeptidases"/>
    <property type="match status" value="1"/>
</dbReference>
<dbReference type="PANTHER" id="PTHR30404:SF0">
    <property type="entry name" value="N-ACETYLMURAMOYL-L-ALANINE AMIDASE AMIC"/>
    <property type="match status" value="1"/>
</dbReference>
<dbReference type="EMBL" id="QJKH01000014">
    <property type="protein sequence ID" value="PXX76207.1"/>
    <property type="molecule type" value="Genomic_DNA"/>
</dbReference>
<dbReference type="STRING" id="1034346.GCA_000313565_01847"/>
<protein>
    <submittedName>
        <fullName evidence="5">N-acetylmuramoyl-L-alanine amidase</fullName>
        <ecNumber evidence="4">3.5.1.28</ecNumber>
    </submittedName>
</protein>
<dbReference type="EC" id="3.5.1.28" evidence="4"/>
<dbReference type="Proteomes" id="UP000247612">
    <property type="component" value="Unassembled WGS sequence"/>
</dbReference>
<evidence type="ECO:0000256" key="1">
    <source>
        <dbReference type="ARBA" id="ARBA00022801"/>
    </source>
</evidence>